<dbReference type="AlphaFoldDB" id="A0A317WWA4"/>
<dbReference type="SUPFAM" id="SSF50630">
    <property type="entry name" value="Acid proteases"/>
    <property type="match status" value="1"/>
</dbReference>
<dbReference type="PROSITE" id="PS51767">
    <property type="entry name" value="PEPTIDASE_A1"/>
    <property type="match status" value="1"/>
</dbReference>
<proteinExistence type="inferred from homology"/>
<feature type="signal peptide" evidence="3">
    <location>
        <begin position="1"/>
        <end position="20"/>
    </location>
</feature>
<dbReference type="Gene3D" id="2.40.70.10">
    <property type="entry name" value="Acid Proteases"/>
    <property type="match status" value="2"/>
</dbReference>
<keyword evidence="5" id="KW-0645">Protease</keyword>
<dbReference type="GeneID" id="37068515"/>
<evidence type="ECO:0000313" key="6">
    <source>
        <dbReference type="Proteomes" id="UP000247233"/>
    </source>
</evidence>
<dbReference type="GO" id="GO:0006508">
    <property type="term" value="P:proteolysis"/>
    <property type="evidence" value="ECO:0007669"/>
    <property type="project" value="UniProtKB-KW"/>
</dbReference>
<protein>
    <submittedName>
        <fullName evidence="5">Acid protease</fullName>
    </submittedName>
</protein>
<gene>
    <name evidence="5" type="ORF">BO70DRAFT_392361</name>
</gene>
<keyword evidence="6" id="KW-1185">Reference proteome</keyword>
<dbReference type="InterPro" id="IPR034164">
    <property type="entry name" value="Pepsin-like_dom"/>
</dbReference>
<dbReference type="PANTHER" id="PTHR47966:SF57">
    <property type="entry name" value="PEPTIDASE A1 DOMAIN-CONTAINING PROTEIN"/>
    <property type="match status" value="1"/>
</dbReference>
<dbReference type="RefSeq" id="XP_025403119.1">
    <property type="nucleotide sequence ID" value="XM_025546278.1"/>
</dbReference>
<name>A0A317WWA4_9EURO</name>
<dbReference type="VEuPathDB" id="FungiDB:BO70DRAFT_392361"/>
<feature type="domain" description="Peptidase A1" evidence="4">
    <location>
        <begin position="61"/>
        <end position="377"/>
    </location>
</feature>
<keyword evidence="2" id="KW-0378">Hydrolase</keyword>
<comment type="caution">
    <text evidence="5">The sequence shown here is derived from an EMBL/GenBank/DDBJ whole genome shotgun (WGS) entry which is preliminary data.</text>
</comment>
<evidence type="ECO:0000256" key="3">
    <source>
        <dbReference type="SAM" id="SignalP"/>
    </source>
</evidence>
<dbReference type="GO" id="GO:0004190">
    <property type="term" value="F:aspartic-type endopeptidase activity"/>
    <property type="evidence" value="ECO:0007669"/>
    <property type="project" value="InterPro"/>
</dbReference>
<feature type="chain" id="PRO_5016248224" evidence="3">
    <location>
        <begin position="21"/>
        <end position="487"/>
    </location>
</feature>
<reference evidence="5 6" key="1">
    <citation type="submission" date="2016-12" db="EMBL/GenBank/DDBJ databases">
        <title>The genomes of Aspergillus section Nigri reveals drivers in fungal speciation.</title>
        <authorList>
            <consortium name="DOE Joint Genome Institute"/>
            <person name="Vesth T.C."/>
            <person name="Nybo J."/>
            <person name="Theobald S."/>
            <person name="Brandl J."/>
            <person name="Frisvad J.C."/>
            <person name="Nielsen K.F."/>
            <person name="Lyhne E.K."/>
            <person name="Kogle M.E."/>
            <person name="Kuo A."/>
            <person name="Riley R."/>
            <person name="Clum A."/>
            <person name="Nolan M."/>
            <person name="Lipzen A."/>
            <person name="Salamov A."/>
            <person name="Henrissat B."/>
            <person name="Wiebenga A."/>
            <person name="De Vries R.P."/>
            <person name="Grigoriev I.V."/>
            <person name="Mortensen U.H."/>
            <person name="Andersen M.R."/>
            <person name="Baker S.E."/>
        </authorList>
    </citation>
    <scope>NUCLEOTIDE SEQUENCE [LARGE SCALE GENOMIC DNA]</scope>
    <source>
        <strain evidence="5 6">CBS 117.55</strain>
    </source>
</reference>
<evidence type="ECO:0000259" key="4">
    <source>
        <dbReference type="PROSITE" id="PS51767"/>
    </source>
</evidence>
<evidence type="ECO:0000256" key="2">
    <source>
        <dbReference type="ARBA" id="ARBA00022801"/>
    </source>
</evidence>
<evidence type="ECO:0000256" key="1">
    <source>
        <dbReference type="ARBA" id="ARBA00007447"/>
    </source>
</evidence>
<dbReference type="STRING" id="1448321.A0A317WWA4"/>
<evidence type="ECO:0000313" key="5">
    <source>
        <dbReference type="EMBL" id="PWY90676.1"/>
    </source>
</evidence>
<dbReference type="Pfam" id="PF00026">
    <property type="entry name" value="Asp"/>
    <property type="match status" value="1"/>
</dbReference>
<dbReference type="InterPro" id="IPR033121">
    <property type="entry name" value="PEPTIDASE_A1"/>
</dbReference>
<keyword evidence="3" id="KW-0732">Signal</keyword>
<sequence length="487" mass="50029">MTRINQLLMLGTLGVLPALASPAPQHVPSHINLVHRSDPGAKLLRRGKYDTESISESEGFWFGSFDVGSSKNLHMLIDTGSSDVIVNKGYYTPGSSSVNLNLTFDNSYGTTESDGSGTGSVAGTLYNDTVSFGSLTATQTVGSANSSDLIPGDGIVGFAGVEVEQFPNGAEPFFHSLCSQGQVASCRFALVLGQNDTGIQVLGELDTSLFEGNLTTTSIIQEWVIFADVALNNTVITTNIMVELDSGTATVVGPVDEVLSIFEATSIQAVVQNTTDGVTVTGYFPCDSPPTLGFNIPSTANATAAAKADSGLISHQSKIFNIEGEQWIAADNGNNNCTAVLSGANVEGYPTLWVAGQAFFRGLYLDHNVANATIGLATAKNQSTTGSATSASGSASSTPSVAATSGAAAGYSMSPSALFFSAILGSATFPVSITFHGTNGTSFRQVFPADSSGHDITNPMVVTSISSPGGAICTFQGVNGSADLGGL</sequence>
<organism evidence="5 6">
    <name type="scientific">Aspergillus heteromorphus CBS 117.55</name>
    <dbReference type="NCBI Taxonomy" id="1448321"/>
    <lineage>
        <taxon>Eukaryota</taxon>
        <taxon>Fungi</taxon>
        <taxon>Dikarya</taxon>
        <taxon>Ascomycota</taxon>
        <taxon>Pezizomycotina</taxon>
        <taxon>Eurotiomycetes</taxon>
        <taxon>Eurotiomycetidae</taxon>
        <taxon>Eurotiales</taxon>
        <taxon>Aspergillaceae</taxon>
        <taxon>Aspergillus</taxon>
        <taxon>Aspergillus subgen. Circumdati</taxon>
    </lineage>
</organism>
<dbReference type="InterPro" id="IPR001461">
    <property type="entry name" value="Aspartic_peptidase_A1"/>
</dbReference>
<dbReference type="Proteomes" id="UP000247233">
    <property type="component" value="Unassembled WGS sequence"/>
</dbReference>
<dbReference type="EMBL" id="MSFL01000002">
    <property type="protein sequence ID" value="PWY90676.1"/>
    <property type="molecule type" value="Genomic_DNA"/>
</dbReference>
<comment type="similarity">
    <text evidence="1">Belongs to the peptidase A1 family.</text>
</comment>
<dbReference type="InterPro" id="IPR021109">
    <property type="entry name" value="Peptidase_aspartic_dom_sf"/>
</dbReference>
<accession>A0A317WWA4</accession>
<dbReference type="OrthoDB" id="15189at2759"/>
<dbReference type="CDD" id="cd05471">
    <property type="entry name" value="pepsin_like"/>
    <property type="match status" value="1"/>
</dbReference>
<dbReference type="PANTHER" id="PTHR47966">
    <property type="entry name" value="BETA-SITE APP-CLEAVING ENZYME, ISOFORM A-RELATED"/>
    <property type="match status" value="1"/>
</dbReference>